<protein>
    <submittedName>
        <fullName evidence="1">Uncharacterized protein</fullName>
    </submittedName>
</protein>
<dbReference type="Proteomes" id="UP000054630">
    <property type="component" value="Unassembled WGS sequence"/>
</dbReference>
<dbReference type="AlphaFoldDB" id="A0A0V0RC11"/>
<evidence type="ECO:0000313" key="2">
    <source>
        <dbReference type="Proteomes" id="UP000054630"/>
    </source>
</evidence>
<name>A0A0V0RC11_9BILA</name>
<comment type="caution">
    <text evidence="1">The sequence shown here is derived from an EMBL/GenBank/DDBJ whole genome shotgun (WGS) entry which is preliminary data.</text>
</comment>
<organism evidence="1 2">
    <name type="scientific">Trichinella nelsoni</name>
    <dbReference type="NCBI Taxonomy" id="6336"/>
    <lineage>
        <taxon>Eukaryota</taxon>
        <taxon>Metazoa</taxon>
        <taxon>Ecdysozoa</taxon>
        <taxon>Nematoda</taxon>
        <taxon>Enoplea</taxon>
        <taxon>Dorylaimia</taxon>
        <taxon>Trichinellida</taxon>
        <taxon>Trichinellidae</taxon>
        <taxon>Trichinella</taxon>
    </lineage>
</organism>
<gene>
    <name evidence="1" type="ORF">T07_4137</name>
</gene>
<proteinExistence type="predicted"/>
<sequence length="49" mass="5369">MNIGKQLPKSGGFLEVTLSFVFECFSQPISKSNFYCGFDTTVAIAKSTE</sequence>
<accession>A0A0V0RC11</accession>
<dbReference type="EMBL" id="JYDL01001403">
    <property type="protein sequence ID" value="KRX11786.1"/>
    <property type="molecule type" value="Genomic_DNA"/>
</dbReference>
<evidence type="ECO:0000313" key="1">
    <source>
        <dbReference type="EMBL" id="KRX11786.1"/>
    </source>
</evidence>
<reference evidence="1 2" key="1">
    <citation type="submission" date="2015-01" db="EMBL/GenBank/DDBJ databases">
        <title>Evolution of Trichinella species and genotypes.</title>
        <authorList>
            <person name="Korhonen P.K."/>
            <person name="Edoardo P."/>
            <person name="Giuseppe L.R."/>
            <person name="Gasser R.B."/>
        </authorList>
    </citation>
    <scope>NUCLEOTIDE SEQUENCE [LARGE SCALE GENOMIC DNA]</scope>
    <source>
        <strain evidence="1">ISS37</strain>
    </source>
</reference>
<keyword evidence="2" id="KW-1185">Reference proteome</keyword>